<dbReference type="InterPro" id="IPR032782">
    <property type="entry name" value="KhpB_N"/>
</dbReference>
<dbReference type="AlphaFoldDB" id="A0A3B1D5K3"/>
<protein>
    <recommendedName>
        <fullName evidence="1">RNA-binding protein KhpB N-terminal domain-containing protein</fullName>
    </recommendedName>
</protein>
<sequence length="66" mass="7267">MNKNLSKGFEFEGCTVEEAIKKAVEELDVSRDSIMVKVVCEEKKGLFGMEGAKLAKIKVVMKDGEA</sequence>
<dbReference type="EMBL" id="UOGJ01000129">
    <property type="protein sequence ID" value="VAX37479.1"/>
    <property type="molecule type" value="Genomic_DNA"/>
</dbReference>
<name>A0A3B1D5K3_9ZZZZ</name>
<accession>A0A3B1D5K3</accession>
<dbReference type="Pfam" id="PF14804">
    <property type="entry name" value="Jag_N"/>
    <property type="match status" value="1"/>
</dbReference>
<feature type="domain" description="RNA-binding protein KhpB N-terminal" evidence="1">
    <location>
        <begin position="10"/>
        <end position="62"/>
    </location>
</feature>
<evidence type="ECO:0000259" key="1">
    <source>
        <dbReference type="SMART" id="SM01245"/>
    </source>
</evidence>
<dbReference type="SMART" id="SM01245">
    <property type="entry name" value="Jag_N"/>
    <property type="match status" value="1"/>
</dbReference>
<reference evidence="2" key="1">
    <citation type="submission" date="2018-06" db="EMBL/GenBank/DDBJ databases">
        <authorList>
            <person name="Zhirakovskaya E."/>
        </authorList>
    </citation>
    <scope>NUCLEOTIDE SEQUENCE</scope>
</reference>
<proteinExistence type="predicted"/>
<organism evidence="2">
    <name type="scientific">hydrothermal vent metagenome</name>
    <dbReference type="NCBI Taxonomy" id="652676"/>
    <lineage>
        <taxon>unclassified sequences</taxon>
        <taxon>metagenomes</taxon>
        <taxon>ecological metagenomes</taxon>
    </lineage>
</organism>
<dbReference type="InterPro" id="IPR038247">
    <property type="entry name" value="Jag_N_dom_sf"/>
</dbReference>
<dbReference type="Gene3D" id="3.30.30.80">
    <property type="entry name" value="probable RNA-binding protein from clostridium symbiosum atcc 14940"/>
    <property type="match status" value="1"/>
</dbReference>
<gene>
    <name evidence="2" type="ORF">MNBD_UNCLBAC01-538</name>
</gene>
<evidence type="ECO:0000313" key="2">
    <source>
        <dbReference type="EMBL" id="VAX37479.1"/>
    </source>
</evidence>